<dbReference type="InterPro" id="IPR051531">
    <property type="entry name" value="N-acetyltransferase"/>
</dbReference>
<dbReference type="SUPFAM" id="SSF55729">
    <property type="entry name" value="Acyl-CoA N-acyltransferases (Nat)"/>
    <property type="match status" value="1"/>
</dbReference>
<dbReference type="Proteomes" id="UP000283732">
    <property type="component" value="Unassembled WGS sequence"/>
</dbReference>
<accession>A0A3R6BAF1</accession>
<dbReference type="PANTHER" id="PTHR43792">
    <property type="entry name" value="GNAT FAMILY, PUTATIVE (AFU_ORTHOLOGUE AFUA_3G00765)-RELATED-RELATED"/>
    <property type="match status" value="1"/>
</dbReference>
<evidence type="ECO:0000313" key="6">
    <source>
        <dbReference type="Proteomes" id="UP000283732"/>
    </source>
</evidence>
<evidence type="ECO:0000313" key="3">
    <source>
        <dbReference type="EMBL" id="RGZ48083.1"/>
    </source>
</evidence>
<dbReference type="Proteomes" id="UP000437446">
    <property type="component" value="Unassembled WGS sequence"/>
</dbReference>
<dbReference type="Proteomes" id="UP000286260">
    <property type="component" value="Unassembled WGS sequence"/>
</dbReference>
<evidence type="ECO:0000313" key="2">
    <source>
        <dbReference type="EMBL" id="MTU29257.1"/>
    </source>
</evidence>
<keyword evidence="3" id="KW-0808">Transferase</keyword>
<feature type="domain" description="N-acetyltransferase" evidence="1">
    <location>
        <begin position="9"/>
        <end position="171"/>
    </location>
</feature>
<evidence type="ECO:0000259" key="1">
    <source>
        <dbReference type="PROSITE" id="PS51186"/>
    </source>
</evidence>
<dbReference type="GO" id="GO:0016747">
    <property type="term" value="F:acyltransferase activity, transferring groups other than amino-acyl groups"/>
    <property type="evidence" value="ECO:0007669"/>
    <property type="project" value="InterPro"/>
</dbReference>
<dbReference type="EMBL" id="QSII01000036">
    <property type="protein sequence ID" value="RHC79741.1"/>
    <property type="molecule type" value="Genomic_DNA"/>
</dbReference>
<dbReference type="EMBL" id="WNCR01000003">
    <property type="protein sequence ID" value="MTU29257.1"/>
    <property type="molecule type" value="Genomic_DNA"/>
</dbReference>
<dbReference type="InterPro" id="IPR000182">
    <property type="entry name" value="GNAT_dom"/>
</dbReference>
<reference evidence="6 7" key="1">
    <citation type="submission" date="2018-08" db="EMBL/GenBank/DDBJ databases">
        <title>A genome reference for cultivated species of the human gut microbiota.</title>
        <authorList>
            <person name="Zou Y."/>
            <person name="Xue W."/>
            <person name="Luo G."/>
        </authorList>
    </citation>
    <scope>NUCLEOTIDE SEQUENCE [LARGE SCALE GENOMIC DNA]</scope>
    <source>
        <strain evidence="5 6">AM16-50</strain>
        <strain evidence="4 8">AM34-17</strain>
        <strain evidence="3 7">AM50-15</strain>
    </source>
</reference>
<dbReference type="PANTHER" id="PTHR43792:SF1">
    <property type="entry name" value="N-ACETYLTRANSFERASE DOMAIN-CONTAINING PROTEIN"/>
    <property type="match status" value="1"/>
</dbReference>
<organism evidence="3 7">
    <name type="scientific">Parabacteroides merdae</name>
    <dbReference type="NCBI Taxonomy" id="46503"/>
    <lineage>
        <taxon>Bacteria</taxon>
        <taxon>Pseudomonadati</taxon>
        <taxon>Bacteroidota</taxon>
        <taxon>Bacteroidia</taxon>
        <taxon>Bacteroidales</taxon>
        <taxon>Tannerellaceae</taxon>
        <taxon>Parabacteroides</taxon>
    </lineage>
</organism>
<dbReference type="InterPro" id="IPR016181">
    <property type="entry name" value="Acyl_CoA_acyltransferase"/>
</dbReference>
<dbReference type="AlphaFoldDB" id="A0A3R6BAF1"/>
<gene>
    <name evidence="5" type="ORF">DW191_09725</name>
    <name evidence="4" type="ORF">DW828_18525</name>
    <name evidence="3" type="ORF">DW986_09700</name>
    <name evidence="2" type="ORF">GMD66_08495</name>
</gene>
<dbReference type="RefSeq" id="WP_005643860.1">
    <property type="nucleotide sequence ID" value="NZ_CP081901.1"/>
</dbReference>
<dbReference type="Proteomes" id="UP000285173">
    <property type="component" value="Unassembled WGS sequence"/>
</dbReference>
<dbReference type="EMBL" id="QRKC01000003">
    <property type="protein sequence ID" value="RHH77889.1"/>
    <property type="molecule type" value="Genomic_DNA"/>
</dbReference>
<evidence type="ECO:0000313" key="4">
    <source>
        <dbReference type="EMBL" id="RHC79741.1"/>
    </source>
</evidence>
<dbReference type="PROSITE" id="PS51186">
    <property type="entry name" value="GNAT"/>
    <property type="match status" value="1"/>
</dbReference>
<dbReference type="Pfam" id="PF13302">
    <property type="entry name" value="Acetyltransf_3"/>
    <property type="match status" value="1"/>
</dbReference>
<comment type="caution">
    <text evidence="3">The sequence shown here is derived from an EMBL/GenBank/DDBJ whole genome shotgun (WGS) entry which is preliminary data.</text>
</comment>
<name>A0A3R6BAF1_9BACT</name>
<proteinExistence type="predicted"/>
<reference evidence="2 9" key="2">
    <citation type="journal article" date="2019" name="Nat. Med.">
        <title>A library of human gut bacterial isolates paired with longitudinal multiomics data enables mechanistic microbiome research.</title>
        <authorList>
            <person name="Poyet M."/>
            <person name="Groussin M."/>
            <person name="Gibbons S.M."/>
            <person name="Avila-Pacheco J."/>
            <person name="Jiang X."/>
            <person name="Kearney S.M."/>
            <person name="Perrotta A.R."/>
            <person name="Berdy B."/>
            <person name="Zhao S."/>
            <person name="Lieberman T.D."/>
            <person name="Swanson P.K."/>
            <person name="Smith M."/>
            <person name="Roesemann S."/>
            <person name="Alexander J.E."/>
            <person name="Rich S.A."/>
            <person name="Livny J."/>
            <person name="Vlamakis H."/>
            <person name="Clish C."/>
            <person name="Bullock K."/>
            <person name="Deik A."/>
            <person name="Scott J."/>
            <person name="Pierce K.A."/>
            <person name="Xavier R.J."/>
            <person name="Alm E.J."/>
        </authorList>
    </citation>
    <scope>NUCLEOTIDE SEQUENCE [LARGE SCALE GENOMIC DNA]</scope>
    <source>
        <strain evidence="2 9">BIOML-A25</strain>
    </source>
</reference>
<evidence type="ECO:0000313" key="9">
    <source>
        <dbReference type="Proteomes" id="UP000437446"/>
    </source>
</evidence>
<protein>
    <submittedName>
        <fullName evidence="2 3">N-acetyltransferase</fullName>
    </submittedName>
</protein>
<sequence>MKILETERLLLRGLEQGDFKDVCKLLQDDEVMYAYEGAFNDQEVQNWLDRQFGRYRHDGFGLWGVVEKGSNELIGQCGITYQEFDGKRVPEIGYLFRKEFWHKGFAIEAAVACREYAFHTLGFEEVYSIIRDTNIASQKVARRNGMQKVATFIKHYRGVDMPHFVYKVSLCK</sequence>
<evidence type="ECO:0000313" key="7">
    <source>
        <dbReference type="Proteomes" id="UP000285173"/>
    </source>
</evidence>
<dbReference type="Gene3D" id="3.40.630.30">
    <property type="match status" value="1"/>
</dbReference>
<evidence type="ECO:0000313" key="5">
    <source>
        <dbReference type="EMBL" id="RHH77889.1"/>
    </source>
</evidence>
<dbReference type="EMBL" id="QSEF01000012">
    <property type="protein sequence ID" value="RGZ48083.1"/>
    <property type="molecule type" value="Genomic_DNA"/>
</dbReference>
<evidence type="ECO:0000313" key="8">
    <source>
        <dbReference type="Proteomes" id="UP000286260"/>
    </source>
</evidence>